<sequence>MKVREVESADKGVCGEDVPNLTGDYAIELKNAWRKEENIRVSELQLGDFIAEDGVTVKLHEQNKKR</sequence>
<evidence type="ECO:0000313" key="2">
    <source>
        <dbReference type="Proteomes" id="UP000233837"/>
    </source>
</evidence>
<organism evidence="1 2">
    <name type="scientific">Dendrobium catenatum</name>
    <dbReference type="NCBI Taxonomy" id="906689"/>
    <lineage>
        <taxon>Eukaryota</taxon>
        <taxon>Viridiplantae</taxon>
        <taxon>Streptophyta</taxon>
        <taxon>Embryophyta</taxon>
        <taxon>Tracheophyta</taxon>
        <taxon>Spermatophyta</taxon>
        <taxon>Magnoliopsida</taxon>
        <taxon>Liliopsida</taxon>
        <taxon>Asparagales</taxon>
        <taxon>Orchidaceae</taxon>
        <taxon>Epidendroideae</taxon>
        <taxon>Malaxideae</taxon>
        <taxon>Dendrobiinae</taxon>
        <taxon>Dendrobium</taxon>
    </lineage>
</organism>
<name>A0A2I0VID5_9ASPA</name>
<evidence type="ECO:0000313" key="1">
    <source>
        <dbReference type="EMBL" id="PKU63177.1"/>
    </source>
</evidence>
<reference evidence="1 2" key="2">
    <citation type="journal article" date="2017" name="Nature">
        <title>The Apostasia genome and the evolution of orchids.</title>
        <authorList>
            <person name="Zhang G.Q."/>
            <person name="Liu K.W."/>
            <person name="Li Z."/>
            <person name="Lohaus R."/>
            <person name="Hsiao Y.Y."/>
            <person name="Niu S.C."/>
            <person name="Wang J.Y."/>
            <person name="Lin Y.C."/>
            <person name="Xu Q."/>
            <person name="Chen L.J."/>
            <person name="Yoshida K."/>
            <person name="Fujiwara S."/>
            <person name="Wang Z.W."/>
            <person name="Zhang Y.Q."/>
            <person name="Mitsuda N."/>
            <person name="Wang M."/>
            <person name="Liu G.H."/>
            <person name="Pecoraro L."/>
            <person name="Huang H.X."/>
            <person name="Xiao X.J."/>
            <person name="Lin M."/>
            <person name="Wu X.Y."/>
            <person name="Wu W.L."/>
            <person name="Chen Y.Y."/>
            <person name="Chang S.B."/>
            <person name="Sakamoto S."/>
            <person name="Ohme-Takagi M."/>
            <person name="Yagi M."/>
            <person name="Zeng S.J."/>
            <person name="Shen C.Y."/>
            <person name="Yeh C.M."/>
            <person name="Luo Y.B."/>
            <person name="Tsai W.C."/>
            <person name="Van de Peer Y."/>
            <person name="Liu Z.J."/>
        </authorList>
    </citation>
    <scope>NUCLEOTIDE SEQUENCE [LARGE SCALE GENOMIC DNA]</scope>
    <source>
        <tissue evidence="1">The whole plant</tissue>
    </source>
</reference>
<accession>A0A2I0VID5</accession>
<keyword evidence="2" id="KW-1185">Reference proteome</keyword>
<gene>
    <name evidence="1" type="ORF">MA16_Dca025172</name>
</gene>
<dbReference type="AlphaFoldDB" id="A0A2I0VID5"/>
<proteinExistence type="predicted"/>
<dbReference type="Proteomes" id="UP000233837">
    <property type="component" value="Unassembled WGS sequence"/>
</dbReference>
<reference evidence="1 2" key="1">
    <citation type="journal article" date="2016" name="Sci. Rep.">
        <title>The Dendrobium catenatum Lindl. genome sequence provides insights into polysaccharide synthase, floral development and adaptive evolution.</title>
        <authorList>
            <person name="Zhang G.Q."/>
            <person name="Xu Q."/>
            <person name="Bian C."/>
            <person name="Tsai W.C."/>
            <person name="Yeh C.M."/>
            <person name="Liu K.W."/>
            <person name="Yoshida K."/>
            <person name="Zhang L.S."/>
            <person name="Chang S.B."/>
            <person name="Chen F."/>
            <person name="Shi Y."/>
            <person name="Su Y.Y."/>
            <person name="Zhang Y.Q."/>
            <person name="Chen L.J."/>
            <person name="Yin Y."/>
            <person name="Lin M."/>
            <person name="Huang H."/>
            <person name="Deng H."/>
            <person name="Wang Z.W."/>
            <person name="Zhu S.L."/>
            <person name="Zhao X."/>
            <person name="Deng C."/>
            <person name="Niu S.C."/>
            <person name="Huang J."/>
            <person name="Wang M."/>
            <person name="Liu G.H."/>
            <person name="Yang H.J."/>
            <person name="Xiao X.J."/>
            <person name="Hsiao Y.Y."/>
            <person name="Wu W.L."/>
            <person name="Chen Y.Y."/>
            <person name="Mitsuda N."/>
            <person name="Ohme-Takagi M."/>
            <person name="Luo Y.B."/>
            <person name="Van de Peer Y."/>
            <person name="Liu Z.J."/>
        </authorList>
    </citation>
    <scope>NUCLEOTIDE SEQUENCE [LARGE SCALE GENOMIC DNA]</scope>
    <source>
        <tissue evidence="1">The whole plant</tissue>
    </source>
</reference>
<protein>
    <submittedName>
        <fullName evidence="1">Uncharacterized protein</fullName>
    </submittedName>
</protein>
<dbReference type="EMBL" id="KZ503512">
    <property type="protein sequence ID" value="PKU63177.1"/>
    <property type="molecule type" value="Genomic_DNA"/>
</dbReference>